<evidence type="ECO:0008006" key="4">
    <source>
        <dbReference type="Google" id="ProtNLM"/>
    </source>
</evidence>
<organism evidence="2 3">
    <name type="scientific">Candidatus Accumulibacter adjunctus</name>
    <dbReference type="NCBI Taxonomy" id="1454001"/>
    <lineage>
        <taxon>Bacteria</taxon>
        <taxon>Pseudomonadati</taxon>
        <taxon>Pseudomonadota</taxon>
        <taxon>Betaproteobacteria</taxon>
        <taxon>Candidatus Accumulibacter</taxon>
    </lineage>
</organism>
<dbReference type="EMBL" id="JFAX01000025">
    <property type="protein sequence ID" value="EXI65261.1"/>
    <property type="molecule type" value="Genomic_DNA"/>
</dbReference>
<gene>
    <name evidence="2" type="ORF">AW08_03309</name>
</gene>
<feature type="chain" id="PRO_5001462145" description="PEP-CTERM protein-sorting domain-containing protein" evidence="1">
    <location>
        <begin position="22"/>
        <end position="244"/>
    </location>
</feature>
<dbReference type="Proteomes" id="UP000020218">
    <property type="component" value="Unassembled WGS sequence"/>
</dbReference>
<feature type="signal peptide" evidence="1">
    <location>
        <begin position="1"/>
        <end position="21"/>
    </location>
</feature>
<comment type="caution">
    <text evidence="2">The sequence shown here is derived from an EMBL/GenBank/DDBJ whole genome shotgun (WGS) entry which is preliminary data.</text>
</comment>
<protein>
    <recommendedName>
        <fullName evidence="4">PEP-CTERM protein-sorting domain-containing protein</fullName>
    </recommendedName>
</protein>
<sequence length="244" mass="25471">MKRAWVNGLAALIAITSWMRAGDAEALATTTGCVQVDSCTLQELTQGASMTVNQTLFTNWSVSDASSNPVVLSDIRVFPLDDEIARPGLRYVASADALQSLGFDEVDLDIFHAISVLGGSRRIAGASLLVTDVDFALGNTGGLVKLSTDILADNGVDVLGELDVLALPAAPPPLAEQLAFAGAASIIVQTNILITGDDPVDQVRLGSFTQRVSEIPEPGSLAILGLALTAIWNVGRSSIKKRSA</sequence>
<keyword evidence="1" id="KW-0732">Signal</keyword>
<evidence type="ECO:0000313" key="3">
    <source>
        <dbReference type="Proteomes" id="UP000020218"/>
    </source>
</evidence>
<reference evidence="2" key="1">
    <citation type="submission" date="2014-02" db="EMBL/GenBank/DDBJ databases">
        <title>Expanding our view of genomic diversity in Candidatus Accumulibacter clades.</title>
        <authorList>
            <person name="Skennerton C.T."/>
            <person name="Barr J.J."/>
            <person name="Slater F.R."/>
            <person name="Bond P.L."/>
            <person name="Tyson G.W."/>
        </authorList>
    </citation>
    <scope>NUCLEOTIDE SEQUENCE [LARGE SCALE GENOMIC DNA]</scope>
</reference>
<evidence type="ECO:0000313" key="2">
    <source>
        <dbReference type="EMBL" id="EXI65261.1"/>
    </source>
</evidence>
<accession>A0A011MRN5</accession>
<name>A0A011MRN5_9PROT</name>
<evidence type="ECO:0000256" key="1">
    <source>
        <dbReference type="SAM" id="SignalP"/>
    </source>
</evidence>
<dbReference type="AlphaFoldDB" id="A0A011MRN5"/>
<proteinExistence type="predicted"/>
<keyword evidence="3" id="KW-1185">Reference proteome</keyword>